<dbReference type="Gene3D" id="1.20.1250.20">
    <property type="entry name" value="MFS general substrate transporter like domains"/>
    <property type="match status" value="1"/>
</dbReference>
<feature type="transmembrane region" description="Helical" evidence="7">
    <location>
        <begin position="353"/>
        <end position="374"/>
    </location>
</feature>
<evidence type="ECO:0000256" key="7">
    <source>
        <dbReference type="SAM" id="Phobius"/>
    </source>
</evidence>
<feature type="transmembrane region" description="Helical" evidence="7">
    <location>
        <begin position="54"/>
        <end position="78"/>
    </location>
</feature>
<feature type="transmembrane region" description="Helical" evidence="7">
    <location>
        <begin position="150"/>
        <end position="171"/>
    </location>
</feature>
<comment type="subcellular location">
    <subcellularLocation>
        <location evidence="1">Cell membrane</location>
        <topology evidence="1">Multi-pass membrane protein</topology>
    </subcellularLocation>
</comment>
<evidence type="ECO:0000256" key="6">
    <source>
        <dbReference type="ARBA" id="ARBA00023136"/>
    </source>
</evidence>
<feature type="transmembrane region" description="Helical" evidence="7">
    <location>
        <begin position="98"/>
        <end position="123"/>
    </location>
</feature>
<evidence type="ECO:0000256" key="2">
    <source>
        <dbReference type="ARBA" id="ARBA00022448"/>
    </source>
</evidence>
<keyword evidence="6 7" id="KW-0472">Membrane</keyword>
<accession>A0A229UUF9</accession>
<feature type="transmembrane region" description="Helical" evidence="7">
    <location>
        <begin position="323"/>
        <end position="341"/>
    </location>
</feature>
<sequence>MTNLSTGSPVHSALLRNRVLQVILTSALFLQIGIWVRNIAILLYVTEQTNKDPFAISMISIAEFAPIFLFSFIGGTFADRWLPKRTMVGSDLLSALSVFIVLLGMSFGGWQMVFLATLVSSILSQFSQPAGMKLFKLYVPEELMQAGMSLYQTLFAIFMILGPGLGTFIFQQCGIRISIGIVGIAFFLSAASLMLLPADRHIEVEKKDSSIFREMKLGFRYVLASSTLKILGWCFVLAGLALGLIQPLAIFLVTERLALPKEYLQWLLVANGIAMMIGGGATMAVSKKLPPQHLLSLGIAISAVGIFLSGLSTQLWLTIAANFINGLAYPAIHIGFGTLILKNAEEAFVGRVNGFLTPLFTGAMVLTMGISGWVKASVTLFGMYSAAAVLLVVAVVIMIPLLKEAKQSQTA</sequence>
<proteinExistence type="predicted"/>
<dbReference type="InterPro" id="IPR036259">
    <property type="entry name" value="MFS_trans_sf"/>
</dbReference>
<feature type="domain" description="Major facilitator superfamily (MFS) profile" evidence="8">
    <location>
        <begin position="19"/>
        <end position="406"/>
    </location>
</feature>
<feature type="transmembrane region" description="Helical" evidence="7">
    <location>
        <begin position="380"/>
        <end position="402"/>
    </location>
</feature>
<dbReference type="PROSITE" id="PS50850">
    <property type="entry name" value="MFS"/>
    <property type="match status" value="1"/>
</dbReference>
<dbReference type="OrthoDB" id="2942684at2"/>
<feature type="transmembrane region" description="Helical" evidence="7">
    <location>
        <begin position="297"/>
        <end position="317"/>
    </location>
</feature>
<reference evidence="9 10" key="1">
    <citation type="submission" date="2017-07" db="EMBL/GenBank/DDBJ databases">
        <title>Genome sequencing and assembly of Paenibacillus rigui.</title>
        <authorList>
            <person name="Mayilraj S."/>
        </authorList>
    </citation>
    <scope>NUCLEOTIDE SEQUENCE [LARGE SCALE GENOMIC DNA]</scope>
    <source>
        <strain evidence="9 10">JCM 16352</strain>
    </source>
</reference>
<dbReference type="InterPro" id="IPR020846">
    <property type="entry name" value="MFS_dom"/>
</dbReference>
<evidence type="ECO:0000313" key="10">
    <source>
        <dbReference type="Proteomes" id="UP000215509"/>
    </source>
</evidence>
<dbReference type="Pfam" id="PF07690">
    <property type="entry name" value="MFS_1"/>
    <property type="match status" value="1"/>
</dbReference>
<evidence type="ECO:0000313" key="9">
    <source>
        <dbReference type="EMBL" id="OXM87048.1"/>
    </source>
</evidence>
<name>A0A229UUF9_9BACL</name>
<dbReference type="Proteomes" id="UP000215509">
    <property type="component" value="Unassembled WGS sequence"/>
</dbReference>
<keyword evidence="3" id="KW-1003">Cell membrane</keyword>
<evidence type="ECO:0000256" key="1">
    <source>
        <dbReference type="ARBA" id="ARBA00004651"/>
    </source>
</evidence>
<dbReference type="CDD" id="cd06173">
    <property type="entry name" value="MFS_MefA_like"/>
    <property type="match status" value="1"/>
</dbReference>
<feature type="transmembrane region" description="Helical" evidence="7">
    <location>
        <begin position="177"/>
        <end position="198"/>
    </location>
</feature>
<gene>
    <name evidence="9" type="ORF">CF651_06945</name>
</gene>
<feature type="transmembrane region" description="Helical" evidence="7">
    <location>
        <begin position="20"/>
        <end position="45"/>
    </location>
</feature>
<evidence type="ECO:0000256" key="3">
    <source>
        <dbReference type="ARBA" id="ARBA00022475"/>
    </source>
</evidence>
<keyword evidence="5 7" id="KW-1133">Transmembrane helix</keyword>
<comment type="caution">
    <text evidence="9">The sequence shown here is derived from an EMBL/GenBank/DDBJ whole genome shotgun (WGS) entry which is preliminary data.</text>
</comment>
<dbReference type="RefSeq" id="WP_094014147.1">
    <property type="nucleotide sequence ID" value="NZ_NMQW01000009.1"/>
</dbReference>
<dbReference type="SUPFAM" id="SSF103473">
    <property type="entry name" value="MFS general substrate transporter"/>
    <property type="match status" value="1"/>
</dbReference>
<protein>
    <submittedName>
        <fullName evidence="9">MFS transporter</fullName>
    </submittedName>
</protein>
<keyword evidence="10" id="KW-1185">Reference proteome</keyword>
<organism evidence="9 10">
    <name type="scientific">Paenibacillus rigui</name>
    <dbReference type="NCBI Taxonomy" id="554312"/>
    <lineage>
        <taxon>Bacteria</taxon>
        <taxon>Bacillati</taxon>
        <taxon>Bacillota</taxon>
        <taxon>Bacilli</taxon>
        <taxon>Bacillales</taxon>
        <taxon>Paenibacillaceae</taxon>
        <taxon>Paenibacillus</taxon>
    </lineage>
</organism>
<dbReference type="PANTHER" id="PTHR43266">
    <property type="entry name" value="MACROLIDE-EFFLUX PROTEIN"/>
    <property type="match status" value="1"/>
</dbReference>
<feature type="transmembrane region" description="Helical" evidence="7">
    <location>
        <begin position="219"/>
        <end position="243"/>
    </location>
</feature>
<keyword evidence="2" id="KW-0813">Transport</keyword>
<evidence type="ECO:0000259" key="8">
    <source>
        <dbReference type="PROSITE" id="PS50850"/>
    </source>
</evidence>
<dbReference type="PANTHER" id="PTHR43266:SF8">
    <property type="entry name" value="MACROLIDE-EFFLUX PROTEIN"/>
    <property type="match status" value="1"/>
</dbReference>
<dbReference type="GO" id="GO:0022857">
    <property type="term" value="F:transmembrane transporter activity"/>
    <property type="evidence" value="ECO:0007669"/>
    <property type="project" value="InterPro"/>
</dbReference>
<dbReference type="GO" id="GO:0005886">
    <property type="term" value="C:plasma membrane"/>
    <property type="evidence" value="ECO:0007669"/>
    <property type="project" value="UniProtKB-SubCell"/>
</dbReference>
<evidence type="ECO:0000256" key="4">
    <source>
        <dbReference type="ARBA" id="ARBA00022692"/>
    </source>
</evidence>
<dbReference type="InterPro" id="IPR011701">
    <property type="entry name" value="MFS"/>
</dbReference>
<evidence type="ECO:0000256" key="5">
    <source>
        <dbReference type="ARBA" id="ARBA00022989"/>
    </source>
</evidence>
<dbReference type="AlphaFoldDB" id="A0A229UUF9"/>
<dbReference type="EMBL" id="NMQW01000009">
    <property type="protein sequence ID" value="OXM87048.1"/>
    <property type="molecule type" value="Genomic_DNA"/>
</dbReference>
<feature type="transmembrane region" description="Helical" evidence="7">
    <location>
        <begin position="263"/>
        <end position="285"/>
    </location>
</feature>
<keyword evidence="4 7" id="KW-0812">Transmembrane</keyword>